<sequence length="215" mass="23327">MPHAWDWRRLDVEARVLDWLKTQLMHPDLVAEFIAEFLLEMEKDRLEAEAGRVEAERALSKVTKVTKEIDNIVTAITEGMFHPSMKAKMDALEAQKAAFEAKLAALPARSPVVLHPGLADVYAAKVSDLAAALNDPESRPQAVEILRGQIEKIVLTPDADAANGHVIELFGELGSILSLCGNGMCQNASARGVSAGVRQATMVAGVGFEPTTFRL</sequence>
<dbReference type="KEGG" id="rsu:NHU_04213"/>
<proteinExistence type="predicted"/>
<gene>
    <name evidence="1" type="ORF">NHU_04213</name>
</gene>
<accession>A0A0D6B8A3</accession>
<dbReference type="EMBL" id="AP014800">
    <property type="protein sequence ID" value="BAQ71327.1"/>
    <property type="molecule type" value="Genomic_DNA"/>
</dbReference>
<evidence type="ECO:0000313" key="2">
    <source>
        <dbReference type="Proteomes" id="UP000064912"/>
    </source>
</evidence>
<organism evidence="1 2">
    <name type="scientific">Rhodovulum sulfidophilum</name>
    <name type="common">Rhodobacter sulfidophilus</name>
    <dbReference type="NCBI Taxonomy" id="35806"/>
    <lineage>
        <taxon>Bacteria</taxon>
        <taxon>Pseudomonadati</taxon>
        <taxon>Pseudomonadota</taxon>
        <taxon>Alphaproteobacteria</taxon>
        <taxon>Rhodobacterales</taxon>
        <taxon>Paracoccaceae</taxon>
        <taxon>Rhodovulum</taxon>
    </lineage>
</organism>
<reference evidence="1 2" key="1">
    <citation type="submission" date="2015-02" db="EMBL/GenBank/DDBJ databases">
        <title>Genome sequene of Rhodovulum sulfidophilum DSM 2351.</title>
        <authorList>
            <person name="Nagao N."/>
        </authorList>
    </citation>
    <scope>NUCLEOTIDE SEQUENCE [LARGE SCALE GENOMIC DNA]</scope>
    <source>
        <strain evidence="1 2">DSM 2351</strain>
    </source>
</reference>
<name>A0A0D6B8A3_RHOSU</name>
<dbReference type="Proteomes" id="UP000064912">
    <property type="component" value="Chromosome"/>
</dbReference>
<evidence type="ECO:0000313" key="1">
    <source>
        <dbReference type="EMBL" id="BAQ71327.1"/>
    </source>
</evidence>
<protein>
    <submittedName>
        <fullName evidence="1">DNA resolvase</fullName>
    </submittedName>
</protein>
<dbReference type="AlphaFoldDB" id="A0A0D6B8A3"/>